<name>A0AAW2UQ32_SESRA</name>
<protein>
    <submittedName>
        <fullName evidence="1">Uncharacterized protein</fullName>
    </submittedName>
</protein>
<comment type="caution">
    <text evidence="1">The sequence shown here is derived from an EMBL/GenBank/DDBJ whole genome shotgun (WGS) entry which is preliminary data.</text>
</comment>
<accession>A0AAW2UQ32</accession>
<organism evidence="1">
    <name type="scientific">Sesamum radiatum</name>
    <name type="common">Black benniseed</name>
    <dbReference type="NCBI Taxonomy" id="300843"/>
    <lineage>
        <taxon>Eukaryota</taxon>
        <taxon>Viridiplantae</taxon>
        <taxon>Streptophyta</taxon>
        <taxon>Embryophyta</taxon>
        <taxon>Tracheophyta</taxon>
        <taxon>Spermatophyta</taxon>
        <taxon>Magnoliopsida</taxon>
        <taxon>eudicotyledons</taxon>
        <taxon>Gunneridae</taxon>
        <taxon>Pentapetalae</taxon>
        <taxon>asterids</taxon>
        <taxon>lamiids</taxon>
        <taxon>Lamiales</taxon>
        <taxon>Pedaliaceae</taxon>
        <taxon>Sesamum</taxon>
    </lineage>
</organism>
<sequence>MRNSYSLPGFPWKFCRWYGFFNQSRKRKPVSTGWCRYVRSTVKRLKVLICTHKPGSTKRWPWIWSKLSSCRTTRSRGNTVPLYVP</sequence>
<proteinExistence type="predicted"/>
<reference evidence="1" key="2">
    <citation type="journal article" date="2024" name="Plant">
        <title>Genomic evolution and insights into agronomic trait innovations of Sesamum species.</title>
        <authorList>
            <person name="Miao H."/>
            <person name="Wang L."/>
            <person name="Qu L."/>
            <person name="Liu H."/>
            <person name="Sun Y."/>
            <person name="Le M."/>
            <person name="Wang Q."/>
            <person name="Wei S."/>
            <person name="Zheng Y."/>
            <person name="Lin W."/>
            <person name="Duan Y."/>
            <person name="Cao H."/>
            <person name="Xiong S."/>
            <person name="Wang X."/>
            <person name="Wei L."/>
            <person name="Li C."/>
            <person name="Ma Q."/>
            <person name="Ju M."/>
            <person name="Zhao R."/>
            <person name="Li G."/>
            <person name="Mu C."/>
            <person name="Tian Q."/>
            <person name="Mei H."/>
            <person name="Zhang T."/>
            <person name="Gao T."/>
            <person name="Zhang H."/>
        </authorList>
    </citation>
    <scope>NUCLEOTIDE SEQUENCE</scope>
    <source>
        <strain evidence="1">G02</strain>
    </source>
</reference>
<gene>
    <name evidence="1" type="ORF">Sradi_1315700</name>
</gene>
<evidence type="ECO:0000313" key="1">
    <source>
        <dbReference type="EMBL" id="KAL0419022.1"/>
    </source>
</evidence>
<dbReference type="AlphaFoldDB" id="A0AAW2UQ32"/>
<dbReference type="EMBL" id="JACGWJ010000005">
    <property type="protein sequence ID" value="KAL0419022.1"/>
    <property type="molecule type" value="Genomic_DNA"/>
</dbReference>
<reference evidence="1" key="1">
    <citation type="submission" date="2020-06" db="EMBL/GenBank/DDBJ databases">
        <authorList>
            <person name="Li T."/>
            <person name="Hu X."/>
            <person name="Zhang T."/>
            <person name="Song X."/>
            <person name="Zhang H."/>
            <person name="Dai N."/>
            <person name="Sheng W."/>
            <person name="Hou X."/>
            <person name="Wei L."/>
        </authorList>
    </citation>
    <scope>NUCLEOTIDE SEQUENCE</scope>
    <source>
        <strain evidence="1">G02</strain>
        <tissue evidence="1">Leaf</tissue>
    </source>
</reference>